<dbReference type="Pfam" id="PF04997">
    <property type="entry name" value="RNA_pol_Rpb1_1"/>
    <property type="match status" value="1"/>
</dbReference>
<dbReference type="EC" id="2.7.7.6" evidence="11"/>
<evidence type="ECO:0000256" key="10">
    <source>
        <dbReference type="ARBA" id="ARBA00048552"/>
    </source>
</evidence>
<dbReference type="Gene3D" id="1.10.40.90">
    <property type="match status" value="1"/>
</dbReference>
<keyword evidence="6 11" id="KW-0479">Metal-binding</keyword>
<dbReference type="GO" id="GO:0000287">
    <property type="term" value="F:magnesium ion binding"/>
    <property type="evidence" value="ECO:0007669"/>
    <property type="project" value="UniProtKB-UniRule"/>
</dbReference>
<dbReference type="GO" id="GO:0003677">
    <property type="term" value="F:DNA binding"/>
    <property type="evidence" value="ECO:0007669"/>
    <property type="project" value="UniProtKB-UniRule"/>
</dbReference>
<dbReference type="InterPro" id="IPR007066">
    <property type="entry name" value="RNA_pol_Rpb1_3"/>
</dbReference>
<dbReference type="Gene3D" id="1.10.1790.20">
    <property type="match status" value="1"/>
</dbReference>
<dbReference type="InterPro" id="IPR007081">
    <property type="entry name" value="RNA_pol_Rpb1_5"/>
</dbReference>
<feature type="binding site" evidence="11">
    <location>
        <position position="449"/>
    </location>
    <ligand>
        <name>Mg(2+)</name>
        <dbReference type="ChEBI" id="CHEBI:18420"/>
    </ligand>
</feature>
<feature type="binding site" evidence="11">
    <location>
        <position position="75"/>
    </location>
    <ligand>
        <name>Zn(2+)</name>
        <dbReference type="ChEBI" id="CHEBI:29105"/>
        <label>1</label>
    </ligand>
</feature>
<keyword evidence="3 11" id="KW-0240">DNA-directed RNA polymerase</keyword>
<comment type="cofactor">
    <cofactor evidence="11">
        <name>Zn(2+)</name>
        <dbReference type="ChEBI" id="CHEBI:29105"/>
    </cofactor>
    <text evidence="11">Binds 2 Zn(2+) ions per subunit.</text>
</comment>
<dbReference type="KEGG" id="tem:JW646_08825"/>
<feature type="binding site" evidence="11">
    <location>
        <position position="78"/>
    </location>
    <ligand>
        <name>Zn(2+)</name>
        <dbReference type="ChEBI" id="CHEBI:29105"/>
        <label>1</label>
    </ligand>
</feature>
<dbReference type="InterPro" id="IPR012754">
    <property type="entry name" value="DNA-dir_RpoC_beta_prime_bact"/>
</dbReference>
<dbReference type="Gene3D" id="1.10.150.390">
    <property type="match status" value="1"/>
</dbReference>
<keyword evidence="15" id="KW-1185">Reference proteome</keyword>
<dbReference type="InterPro" id="IPR007080">
    <property type="entry name" value="RNA_pol_Rpb1_1"/>
</dbReference>
<dbReference type="GO" id="GO:0000428">
    <property type="term" value="C:DNA-directed RNA polymerase complex"/>
    <property type="evidence" value="ECO:0007669"/>
    <property type="project" value="UniProtKB-KW"/>
</dbReference>
<feature type="domain" description="RNA polymerase N-terminal" evidence="13">
    <location>
        <begin position="224"/>
        <end position="503"/>
    </location>
</feature>
<accession>A0AAX2ZJL2</accession>
<dbReference type="Pfam" id="PF00623">
    <property type="entry name" value="RNA_pol_Rpb1_2"/>
    <property type="match status" value="1"/>
</dbReference>
<comment type="subunit">
    <text evidence="11">The RNAP catalytic core consists of 2 alpha, 1 beta, 1 beta' and 1 omega subunit. When a sigma factor is associated with the core the holoenzyme is formed, which can initiate transcription.</text>
</comment>
<dbReference type="InterPro" id="IPR006592">
    <property type="entry name" value="RNA_pol_N"/>
</dbReference>
<dbReference type="Proteomes" id="UP001198983">
    <property type="component" value="Chromosome"/>
</dbReference>
<dbReference type="InterPro" id="IPR042102">
    <property type="entry name" value="RNA_pol_Rpb1_3_sf"/>
</dbReference>
<dbReference type="HAMAP" id="MF_01322">
    <property type="entry name" value="RNApol_bact_RpoC"/>
    <property type="match status" value="1"/>
</dbReference>
<dbReference type="Gene3D" id="4.10.860.120">
    <property type="entry name" value="RNA polymerase II, clamp domain"/>
    <property type="match status" value="1"/>
</dbReference>
<dbReference type="GO" id="GO:0003899">
    <property type="term" value="F:DNA-directed RNA polymerase activity"/>
    <property type="evidence" value="ECO:0007669"/>
    <property type="project" value="UniProtKB-UniRule"/>
</dbReference>
<dbReference type="Pfam" id="PF04998">
    <property type="entry name" value="RNA_pol_Rpb1_5"/>
    <property type="match status" value="1"/>
</dbReference>
<dbReference type="AlphaFoldDB" id="A0AAX2ZJL2"/>
<evidence type="ECO:0000256" key="7">
    <source>
        <dbReference type="ARBA" id="ARBA00022833"/>
    </source>
</evidence>
<evidence type="ECO:0000313" key="14">
    <source>
        <dbReference type="EMBL" id="UEL49523.1"/>
    </source>
</evidence>
<evidence type="ECO:0000256" key="2">
    <source>
        <dbReference type="ARBA" id="ARBA00006460"/>
    </source>
</evidence>
<dbReference type="RefSeq" id="WP_074920434.1">
    <property type="nucleotide sequence ID" value="NZ_CP081135.1"/>
</dbReference>
<dbReference type="PANTHER" id="PTHR19376:SF54">
    <property type="entry name" value="DNA-DIRECTED RNA POLYMERASE SUBUNIT BETA"/>
    <property type="match status" value="1"/>
</dbReference>
<evidence type="ECO:0000256" key="9">
    <source>
        <dbReference type="ARBA" id="ARBA00023163"/>
    </source>
</evidence>
<dbReference type="Gene3D" id="1.10.132.30">
    <property type="match status" value="1"/>
</dbReference>
<evidence type="ECO:0000259" key="13">
    <source>
        <dbReference type="SMART" id="SM00663"/>
    </source>
</evidence>
<dbReference type="GO" id="GO:0006351">
    <property type="term" value="P:DNA-templated transcription"/>
    <property type="evidence" value="ECO:0007669"/>
    <property type="project" value="UniProtKB-UniRule"/>
</dbReference>
<keyword evidence="5 11" id="KW-0548">Nucleotidyltransferase</keyword>
<proteinExistence type="inferred from homology"/>
<feature type="binding site" evidence="11">
    <location>
        <position position="790"/>
    </location>
    <ligand>
        <name>Zn(2+)</name>
        <dbReference type="ChEBI" id="CHEBI:29105"/>
        <label>2</label>
    </ligand>
</feature>
<dbReference type="Gene3D" id="1.10.274.100">
    <property type="entry name" value="RNA polymerase Rpb1, domain 3"/>
    <property type="match status" value="2"/>
</dbReference>
<comment type="cofactor">
    <cofactor evidence="11">
        <name>Mg(2+)</name>
        <dbReference type="ChEBI" id="CHEBI:18420"/>
    </cofactor>
    <text evidence="11">Binds 1 Mg(2+) ion per subunit.</text>
</comment>
<evidence type="ECO:0000256" key="4">
    <source>
        <dbReference type="ARBA" id="ARBA00022679"/>
    </source>
</evidence>
<feature type="binding site" evidence="11">
    <location>
        <position position="60"/>
    </location>
    <ligand>
        <name>Zn(2+)</name>
        <dbReference type="ChEBI" id="CHEBI:29105"/>
        <label>1</label>
    </ligand>
</feature>
<dbReference type="InterPro" id="IPR000722">
    <property type="entry name" value="RNA_pol_asu"/>
</dbReference>
<dbReference type="SMART" id="SM00663">
    <property type="entry name" value="RPOLA_N"/>
    <property type="match status" value="1"/>
</dbReference>
<name>A0AAX2ZJL2_9FIRM</name>
<keyword evidence="9 11" id="KW-0804">Transcription</keyword>
<feature type="binding site" evidence="11">
    <location>
        <position position="453"/>
    </location>
    <ligand>
        <name>Mg(2+)</name>
        <dbReference type="ChEBI" id="CHEBI:18420"/>
    </ligand>
</feature>
<dbReference type="InterPro" id="IPR007083">
    <property type="entry name" value="RNA_pol_Rpb1_4"/>
</dbReference>
<feature type="binding site" evidence="11">
    <location>
        <position position="864"/>
    </location>
    <ligand>
        <name>Zn(2+)</name>
        <dbReference type="ChEBI" id="CHEBI:29105"/>
        <label>2</label>
    </ligand>
</feature>
<dbReference type="InterPro" id="IPR038120">
    <property type="entry name" value="Rpb1_funnel_sf"/>
</dbReference>
<evidence type="ECO:0000256" key="12">
    <source>
        <dbReference type="RuleBase" id="RU004279"/>
    </source>
</evidence>
<feature type="binding site" evidence="11">
    <location>
        <position position="451"/>
    </location>
    <ligand>
        <name>Mg(2+)</name>
        <dbReference type="ChEBI" id="CHEBI:18420"/>
    </ligand>
</feature>
<dbReference type="CDD" id="cd01609">
    <property type="entry name" value="RNAP_beta'_N"/>
    <property type="match status" value="1"/>
</dbReference>
<dbReference type="InterPro" id="IPR045867">
    <property type="entry name" value="DNA-dir_RpoC_beta_prime"/>
</dbReference>
<gene>
    <name evidence="11 14" type="primary">rpoC</name>
    <name evidence="14" type="ORF">JW646_08825</name>
</gene>
<dbReference type="InterPro" id="IPR044893">
    <property type="entry name" value="RNA_pol_Rpb1_clamp_domain"/>
</dbReference>
<comment type="catalytic activity">
    <reaction evidence="10 11 12">
        <text>RNA(n) + a ribonucleoside 5'-triphosphate = RNA(n+1) + diphosphate</text>
        <dbReference type="Rhea" id="RHEA:21248"/>
        <dbReference type="Rhea" id="RHEA-COMP:14527"/>
        <dbReference type="Rhea" id="RHEA-COMP:17342"/>
        <dbReference type="ChEBI" id="CHEBI:33019"/>
        <dbReference type="ChEBI" id="CHEBI:61557"/>
        <dbReference type="ChEBI" id="CHEBI:140395"/>
        <dbReference type="EC" id="2.7.7.6"/>
    </reaction>
</comment>
<keyword evidence="8 11" id="KW-0460">Magnesium</keyword>
<dbReference type="PANTHER" id="PTHR19376">
    <property type="entry name" value="DNA-DIRECTED RNA POLYMERASE"/>
    <property type="match status" value="1"/>
</dbReference>
<dbReference type="GO" id="GO:0008270">
    <property type="term" value="F:zinc ion binding"/>
    <property type="evidence" value="ECO:0007669"/>
    <property type="project" value="UniProtKB-UniRule"/>
</dbReference>
<evidence type="ECO:0000256" key="11">
    <source>
        <dbReference type="HAMAP-Rule" id="MF_01322"/>
    </source>
</evidence>
<evidence type="ECO:0000256" key="5">
    <source>
        <dbReference type="ARBA" id="ARBA00022695"/>
    </source>
</evidence>
<dbReference type="Gene3D" id="2.40.50.100">
    <property type="match status" value="1"/>
</dbReference>
<dbReference type="SUPFAM" id="SSF64484">
    <property type="entry name" value="beta and beta-prime subunits of DNA dependent RNA-polymerase"/>
    <property type="match status" value="1"/>
</dbReference>
<dbReference type="NCBIfam" id="TIGR02386">
    <property type="entry name" value="rpoC_TIGR"/>
    <property type="match status" value="1"/>
</dbReference>
<reference evidence="14 15" key="1">
    <citation type="journal article" date="2023" name="Int. J. Syst. Evol. Microbiol.">
        <title>Terrisporobacter hibernicus sp. nov., isolated from bovine faeces in Northern Ireland.</title>
        <authorList>
            <person name="Mitchell M."/>
            <person name="Nguyen S.V."/>
            <person name="Connor M."/>
            <person name="Fairley D.J."/>
            <person name="Donoghue O."/>
            <person name="Marshall H."/>
            <person name="Koolman L."/>
            <person name="McMullan G."/>
            <person name="Schaffer K.E."/>
            <person name="McGrath J.W."/>
            <person name="Fanning S."/>
        </authorList>
    </citation>
    <scope>NUCLEOTIDE SEQUENCE [LARGE SCALE GENOMIC DNA]</scope>
    <source>
        <strain evidence="14 15">MCA3</strain>
    </source>
</reference>
<dbReference type="FunFam" id="4.10.860.120:FF:000001">
    <property type="entry name" value="DNA-directed RNA polymerase subunit beta"/>
    <property type="match status" value="1"/>
</dbReference>
<keyword evidence="4 11" id="KW-0808">Transferase</keyword>
<evidence type="ECO:0000256" key="8">
    <source>
        <dbReference type="ARBA" id="ARBA00022842"/>
    </source>
</evidence>
<sequence length="1161" mass="129703">MFELNNFESIKIGLASPERIREWSYGEVKKPETINYRTLKPEKDGLFCERIFGPQKDWECHCGKYRRVRYKGVICDRCGVEVTKSKVRRSRMGHIELAAPMSHIWYFKGIPSRMGLLLDMSPRSLEKILYFASYVVINPGETGLNEKELINEDKFRTVYREHGNTFEVGMGAEAVKKLLQNIDLEKESKMLRDDLKDSTGQKRVRTIRRLEVVEAFRKSGNKPEWMILDAIPVIPPDLRPMVQLDGGRFATSDLNDLYRRVINRNNRLKRLLELGAPDIIVRNEKRMLQEAVDALIDNGRRGRPVTGPGNRPLKSLSDMLKGKQGRFRQNLLGKRVDYSGRSVIVVGPELKFYQCGLPRKMALELFKPFVMDRLVKEGYAHNIKSAKSIVEKVKPEVWDVLEDVIKSHPVLLNRAPTLHRLGIQAFEPILVEGKAIKLHPLVCTAYNADFDGDQMAVHVPLSVEAQAEARFLMLSVNNILAPKDGSPITTPSQDMVLGSYYLTIESQGGEKGTGSIFKDYNELLMAYETKAVELHATVKVRTAFPDGTTGLIESTVGRFIFNENMPQDLGFVDRNVDKFKLEIDFLVDKKALGKIIEKCFRRHGNTKTAEVLDHIKALGFKYSTVGGITVAVADMKVPKEKAEYIAAAEKQVDKFEKAYGRGLISNEERYEKVIETWTETTNKVTDALMNGLERMNNIFIMAHSGARGSKNQIRQLAGMRGLMANASGKTVEIPVKSNFREGLSVMEYFISSHGARKGLSDTALRTADSGYLTRRLVDVSQDVIVRDYDCGTTDTSTIVAIKEGNEVIEEIYDRIVGRYTIDPIVNPNTGKVIVEADAMIMEEQAEEMVAAGIEEVQIRTVLNCKTRHGVCSKCYGRNLATGKEVNIGEAIGIIAAQSIGEPGTQLTMRTFHTGGVAGGDITQGLPRVEELFEARKPKGLAVIAEIDGRVEIDETGKRKEIIVIPHEGEKQVYAIAYNSRLRVKQGQMVKAGDALTQGSINPHDIVRVKGIGGVQEYIVKEVQRVYRLQGVDVNDKHIEVIVRQMLSKVKVEDPGDTDLLPGGYEDVLTFEKCNDEAIVNGLRPATAKRVLLGITKASLATESFLSAASFQETTRVLTEAAIKGKEDHLIGLKENVILGKLIPAGTGMKKYRNIAVEKIEE</sequence>
<keyword evidence="7 11" id="KW-0862">Zinc</keyword>
<dbReference type="Gene3D" id="2.40.40.20">
    <property type="match status" value="1"/>
</dbReference>
<comment type="function">
    <text evidence="1 11 12">DNA-dependent RNA polymerase catalyzes the transcription of DNA into RNA using the four ribonucleoside triphosphates as substrates.</text>
</comment>
<dbReference type="FunFam" id="1.10.150.390:FF:000002">
    <property type="entry name" value="DNA-directed RNA polymerase subunit beta"/>
    <property type="match status" value="1"/>
</dbReference>
<feature type="binding site" evidence="11">
    <location>
        <position position="62"/>
    </location>
    <ligand>
        <name>Zn(2+)</name>
        <dbReference type="ChEBI" id="CHEBI:29105"/>
        <label>1</label>
    </ligand>
</feature>
<organism evidence="14 15">
    <name type="scientific">Terrisporobacter hibernicus</name>
    <dbReference type="NCBI Taxonomy" id="2813371"/>
    <lineage>
        <taxon>Bacteria</taxon>
        <taxon>Bacillati</taxon>
        <taxon>Bacillota</taxon>
        <taxon>Clostridia</taxon>
        <taxon>Peptostreptococcales</taxon>
        <taxon>Peptostreptococcaceae</taxon>
        <taxon>Terrisporobacter</taxon>
    </lineage>
</organism>
<protein>
    <recommendedName>
        <fullName evidence="11">DNA-directed RNA polymerase subunit beta'</fullName>
        <shortName evidence="11">RNAP subunit beta'</shortName>
        <ecNumber evidence="11">2.7.7.6</ecNumber>
    </recommendedName>
    <alternativeName>
        <fullName evidence="11">RNA polymerase subunit beta'</fullName>
    </alternativeName>
    <alternativeName>
        <fullName evidence="11">Transcriptase subunit beta'</fullName>
    </alternativeName>
</protein>
<feature type="binding site" evidence="11">
    <location>
        <position position="874"/>
    </location>
    <ligand>
        <name>Zn(2+)</name>
        <dbReference type="ChEBI" id="CHEBI:29105"/>
        <label>2</label>
    </ligand>
</feature>
<dbReference type="EMBL" id="CP081135">
    <property type="protein sequence ID" value="UEL49523.1"/>
    <property type="molecule type" value="Genomic_DNA"/>
</dbReference>
<evidence type="ECO:0000256" key="6">
    <source>
        <dbReference type="ARBA" id="ARBA00022723"/>
    </source>
</evidence>
<dbReference type="Pfam" id="PF05000">
    <property type="entry name" value="RNA_pol_Rpb1_4"/>
    <property type="match status" value="1"/>
</dbReference>
<evidence type="ECO:0000313" key="15">
    <source>
        <dbReference type="Proteomes" id="UP001198983"/>
    </source>
</evidence>
<feature type="binding site" evidence="11">
    <location>
        <position position="871"/>
    </location>
    <ligand>
        <name>Zn(2+)</name>
        <dbReference type="ChEBI" id="CHEBI:29105"/>
        <label>2</label>
    </ligand>
</feature>
<evidence type="ECO:0000256" key="1">
    <source>
        <dbReference type="ARBA" id="ARBA00004026"/>
    </source>
</evidence>
<dbReference type="Pfam" id="PF04983">
    <property type="entry name" value="RNA_pol_Rpb1_3"/>
    <property type="match status" value="1"/>
</dbReference>
<comment type="similarity">
    <text evidence="2 11 12">Belongs to the RNA polymerase beta' chain family.</text>
</comment>
<dbReference type="CDD" id="cd02655">
    <property type="entry name" value="RNAP_beta'_C"/>
    <property type="match status" value="1"/>
</dbReference>
<evidence type="ECO:0000256" key="3">
    <source>
        <dbReference type="ARBA" id="ARBA00022478"/>
    </source>
</evidence>